<sequence length="265" mass="31027">MNLFLTFVLYIIVTIHILVVSIKANPSDSENESEILMRRKNSKQRNSSHRLSQSSLKELGNSIRKKIIRRKSSLNNHHCFLSIKLYLNGRQIRNSIHDTVWHDFNYENFWVNSFLIYKQKIVEHINLLRLVHGACPLEESRKLDKLAQDYSQYRINRKLFSKSLINNCGISKLFLLYSELTGAVSTLYNDRYFYSFRLNAGKGIADGFTQLVWKSTKSIGIGIARSDDHFSIVLLFYPKGNIWGQYGENVLKKQISWKKTMLRRE</sequence>
<keyword evidence="1" id="KW-0732">Signal</keyword>
<dbReference type="InterPro" id="IPR014044">
    <property type="entry name" value="CAP_dom"/>
</dbReference>
<dbReference type="AlphaFoldDB" id="A0A0K0F287"/>
<organism evidence="3 4">
    <name type="scientific">Strongyloides venezuelensis</name>
    <name type="common">Threadworm</name>
    <dbReference type="NCBI Taxonomy" id="75913"/>
    <lineage>
        <taxon>Eukaryota</taxon>
        <taxon>Metazoa</taxon>
        <taxon>Ecdysozoa</taxon>
        <taxon>Nematoda</taxon>
        <taxon>Chromadorea</taxon>
        <taxon>Rhabditida</taxon>
        <taxon>Tylenchina</taxon>
        <taxon>Panagrolaimomorpha</taxon>
        <taxon>Strongyloidoidea</taxon>
        <taxon>Strongyloididae</taxon>
        <taxon>Strongyloides</taxon>
    </lineage>
</organism>
<evidence type="ECO:0000313" key="4">
    <source>
        <dbReference type="WBParaSite" id="SVE_0291400.1"/>
    </source>
</evidence>
<dbReference type="SMART" id="SM00198">
    <property type="entry name" value="SCP"/>
    <property type="match status" value="1"/>
</dbReference>
<dbReference type="PANTHER" id="PTHR10334">
    <property type="entry name" value="CYSTEINE-RICH SECRETORY PROTEIN-RELATED"/>
    <property type="match status" value="1"/>
</dbReference>
<dbReference type="InterPro" id="IPR001283">
    <property type="entry name" value="CRISP-related"/>
</dbReference>
<reference evidence="4" key="2">
    <citation type="submission" date="2015-08" db="UniProtKB">
        <authorList>
            <consortium name="WormBaseParasite"/>
        </authorList>
    </citation>
    <scope>IDENTIFICATION</scope>
</reference>
<evidence type="ECO:0000256" key="1">
    <source>
        <dbReference type="SAM" id="SignalP"/>
    </source>
</evidence>
<accession>A0A0K0F287</accession>
<name>A0A0K0F287_STRVS</name>
<feature type="domain" description="SCP" evidence="2">
    <location>
        <begin position="116"/>
        <end position="244"/>
    </location>
</feature>
<reference evidence="3" key="1">
    <citation type="submission" date="2014-07" db="EMBL/GenBank/DDBJ databases">
        <authorList>
            <person name="Martin A.A"/>
            <person name="De Silva N."/>
        </authorList>
    </citation>
    <scope>NUCLEOTIDE SEQUENCE</scope>
</reference>
<dbReference type="Gene3D" id="3.40.33.10">
    <property type="entry name" value="CAP"/>
    <property type="match status" value="1"/>
</dbReference>
<protein>
    <submittedName>
        <fullName evidence="4">CAP domain-containing protein (inferred by orthology to a zebrafish protein)</fullName>
    </submittedName>
</protein>
<feature type="chain" id="PRO_5005329036" evidence="1">
    <location>
        <begin position="25"/>
        <end position="265"/>
    </location>
</feature>
<dbReference type="Proteomes" id="UP000035680">
    <property type="component" value="Unassembled WGS sequence"/>
</dbReference>
<feature type="signal peptide" evidence="1">
    <location>
        <begin position="1"/>
        <end position="24"/>
    </location>
</feature>
<keyword evidence="3" id="KW-1185">Reference proteome</keyword>
<dbReference type="SUPFAM" id="SSF55797">
    <property type="entry name" value="PR-1-like"/>
    <property type="match status" value="1"/>
</dbReference>
<dbReference type="Pfam" id="PF00188">
    <property type="entry name" value="CAP"/>
    <property type="match status" value="1"/>
</dbReference>
<proteinExistence type="predicted"/>
<dbReference type="InterPro" id="IPR035940">
    <property type="entry name" value="CAP_sf"/>
</dbReference>
<evidence type="ECO:0000313" key="3">
    <source>
        <dbReference type="Proteomes" id="UP000035680"/>
    </source>
</evidence>
<dbReference type="WBParaSite" id="SVE_0291400.1">
    <property type="protein sequence ID" value="SVE_0291400.1"/>
    <property type="gene ID" value="SVE_0291400"/>
</dbReference>
<evidence type="ECO:0000259" key="2">
    <source>
        <dbReference type="SMART" id="SM00198"/>
    </source>
</evidence>